<dbReference type="Proteomes" id="UP000197535">
    <property type="component" value="Unassembled WGS sequence"/>
</dbReference>
<evidence type="ECO:0000313" key="2">
    <source>
        <dbReference type="EMBL" id="OWW19117.1"/>
    </source>
</evidence>
<accession>A0A254TAD2</accession>
<protein>
    <submittedName>
        <fullName evidence="2">Uncharacterized protein</fullName>
    </submittedName>
</protein>
<name>A0A254TAD2_9BURK</name>
<feature type="compositionally biased region" description="Basic and acidic residues" evidence="1">
    <location>
        <begin position="45"/>
        <end position="74"/>
    </location>
</feature>
<dbReference type="EMBL" id="LSTO01000001">
    <property type="protein sequence ID" value="OWW19117.1"/>
    <property type="molecule type" value="Genomic_DNA"/>
</dbReference>
<sequence length="80" mass="9359">MKKKRHTLVICRGTPAMPETMMTKPENLYEQASYELNQFRERRMAERRAIARDTPDRRKPAATESRTDNNRNDADSLPPP</sequence>
<feature type="region of interest" description="Disordered" evidence="1">
    <location>
        <begin position="45"/>
        <end position="80"/>
    </location>
</feature>
<organism evidence="2 3">
    <name type="scientific">Noviherbaspirillum denitrificans</name>
    <dbReference type="NCBI Taxonomy" id="1968433"/>
    <lineage>
        <taxon>Bacteria</taxon>
        <taxon>Pseudomonadati</taxon>
        <taxon>Pseudomonadota</taxon>
        <taxon>Betaproteobacteria</taxon>
        <taxon>Burkholderiales</taxon>
        <taxon>Oxalobacteraceae</taxon>
        <taxon>Noviherbaspirillum</taxon>
    </lineage>
</organism>
<comment type="caution">
    <text evidence="2">The sequence shown here is derived from an EMBL/GenBank/DDBJ whole genome shotgun (WGS) entry which is preliminary data.</text>
</comment>
<evidence type="ECO:0000256" key="1">
    <source>
        <dbReference type="SAM" id="MobiDB-lite"/>
    </source>
</evidence>
<reference evidence="2 3" key="1">
    <citation type="submission" date="2016-02" db="EMBL/GenBank/DDBJ databases">
        <authorList>
            <person name="Wen L."/>
            <person name="He K."/>
            <person name="Yang H."/>
        </authorList>
    </citation>
    <scope>NUCLEOTIDE SEQUENCE [LARGE SCALE GENOMIC DNA]</scope>
    <source>
        <strain evidence="2 3">TSA40</strain>
    </source>
</reference>
<dbReference type="AlphaFoldDB" id="A0A254TAD2"/>
<keyword evidence="3" id="KW-1185">Reference proteome</keyword>
<gene>
    <name evidence="2" type="ORF">AYR66_06035</name>
</gene>
<evidence type="ECO:0000313" key="3">
    <source>
        <dbReference type="Proteomes" id="UP000197535"/>
    </source>
</evidence>
<proteinExistence type="predicted"/>